<dbReference type="PANTHER" id="PTHR43649">
    <property type="entry name" value="ARABINOSE-BINDING PROTEIN-RELATED"/>
    <property type="match status" value="1"/>
</dbReference>
<dbReference type="InterPro" id="IPR006059">
    <property type="entry name" value="SBP"/>
</dbReference>
<comment type="subcellular location">
    <subcellularLocation>
        <location evidence="1">Periplasm</location>
    </subcellularLocation>
</comment>
<keyword evidence="3" id="KW-0813">Transport</keyword>
<evidence type="ECO:0000256" key="4">
    <source>
        <dbReference type="ARBA" id="ARBA00022729"/>
    </source>
</evidence>
<protein>
    <submittedName>
        <fullName evidence="6">Extracellular solute-binding protein</fullName>
    </submittedName>
</protein>
<comment type="caution">
    <text evidence="6">The sequence shown here is derived from an EMBL/GenBank/DDBJ whole genome shotgun (WGS) entry which is preliminary data.</text>
</comment>
<dbReference type="SUPFAM" id="SSF53850">
    <property type="entry name" value="Periplasmic binding protein-like II"/>
    <property type="match status" value="1"/>
</dbReference>
<dbReference type="PROSITE" id="PS51318">
    <property type="entry name" value="TAT"/>
    <property type="match status" value="1"/>
</dbReference>
<dbReference type="PANTHER" id="PTHR43649:SF34">
    <property type="entry name" value="ABC TRANSPORTER PERIPLASMIC-BINDING PROTEIN YCJN-RELATED"/>
    <property type="match status" value="1"/>
</dbReference>
<dbReference type="InterPro" id="IPR050490">
    <property type="entry name" value="Bact_solute-bd_prot1"/>
</dbReference>
<dbReference type="AlphaFoldDB" id="A0A5C8PAW5"/>
<evidence type="ECO:0000313" key="7">
    <source>
        <dbReference type="Proteomes" id="UP000321638"/>
    </source>
</evidence>
<keyword evidence="4" id="KW-0732">Signal</keyword>
<evidence type="ECO:0000256" key="1">
    <source>
        <dbReference type="ARBA" id="ARBA00004418"/>
    </source>
</evidence>
<name>A0A5C8PAW5_9HYPH</name>
<gene>
    <name evidence="6" type="ORF">FHP25_33350</name>
</gene>
<keyword evidence="5" id="KW-0574">Periplasm</keyword>
<accession>A0A5C8PAW5</accession>
<sequence length="441" mass="48693">MMRVTRRKFLRATGAGTALAKTGGMAAILASGQAPAYAQTQQVHWLKWNDFVPASDVLLRKEMLPAAEKELGMKINLETVNGNDLQPRVTAAIQAGAGPDLIMAFNNQTYLYADSVVDMTELAEDLSSKEGGLYKYARSICSNGKMFMGMPWAVIGAMIAYRKSWLDEVGATTFPDTWEAYRDVGKKLKAKGHPLGQTLGHTFGDAPTFTYPYLWSWGGKEVEADGKTVVINSKETIESVKFMAGFWKDAYDEGGLAWDDTNNNRAFLSQTIAATLNGASIYIESLRKPDQYITEKGTQMNKDIQHAPLPKGPAGQFGFHLLQSHMLMKYSKNQAAAKQLLKWIHTTSNYEKWFISQKGFATPCTADWEKHKVWNEDPVMTPYKVAGRLGQAPGFAGPPNAKAAEALSKYIITDMYAKAVQGTPAEEAVKWAEGELKKVFI</sequence>
<dbReference type="GO" id="GO:0042597">
    <property type="term" value="C:periplasmic space"/>
    <property type="evidence" value="ECO:0007669"/>
    <property type="project" value="UniProtKB-SubCell"/>
</dbReference>
<evidence type="ECO:0000256" key="3">
    <source>
        <dbReference type="ARBA" id="ARBA00022448"/>
    </source>
</evidence>
<dbReference type="OrthoDB" id="9812682at2"/>
<dbReference type="Proteomes" id="UP000321638">
    <property type="component" value="Unassembled WGS sequence"/>
</dbReference>
<comment type="similarity">
    <text evidence="2">Belongs to the bacterial solute-binding protein 1 family.</text>
</comment>
<keyword evidence="7" id="KW-1185">Reference proteome</keyword>
<evidence type="ECO:0000313" key="6">
    <source>
        <dbReference type="EMBL" id="TXL70702.1"/>
    </source>
</evidence>
<dbReference type="Pfam" id="PF01547">
    <property type="entry name" value="SBP_bac_1"/>
    <property type="match status" value="1"/>
</dbReference>
<dbReference type="Gene3D" id="3.40.190.10">
    <property type="entry name" value="Periplasmic binding protein-like II"/>
    <property type="match status" value="1"/>
</dbReference>
<proteinExistence type="inferred from homology"/>
<dbReference type="EMBL" id="VDUZ01000055">
    <property type="protein sequence ID" value="TXL70702.1"/>
    <property type="molecule type" value="Genomic_DNA"/>
</dbReference>
<evidence type="ECO:0000256" key="2">
    <source>
        <dbReference type="ARBA" id="ARBA00008520"/>
    </source>
</evidence>
<evidence type="ECO:0000256" key="5">
    <source>
        <dbReference type="ARBA" id="ARBA00022764"/>
    </source>
</evidence>
<organism evidence="6 7">
    <name type="scientific">Vineibacter terrae</name>
    <dbReference type="NCBI Taxonomy" id="2586908"/>
    <lineage>
        <taxon>Bacteria</taxon>
        <taxon>Pseudomonadati</taxon>
        <taxon>Pseudomonadota</taxon>
        <taxon>Alphaproteobacteria</taxon>
        <taxon>Hyphomicrobiales</taxon>
        <taxon>Vineibacter</taxon>
    </lineage>
</organism>
<dbReference type="InterPro" id="IPR006311">
    <property type="entry name" value="TAT_signal"/>
</dbReference>
<reference evidence="6 7" key="1">
    <citation type="submission" date="2019-06" db="EMBL/GenBank/DDBJ databases">
        <title>New taxonomy in bacterial strain CC-CFT640, isolated from vineyard.</title>
        <authorList>
            <person name="Lin S.-Y."/>
            <person name="Tsai C.-F."/>
            <person name="Young C.-C."/>
        </authorList>
    </citation>
    <scope>NUCLEOTIDE SEQUENCE [LARGE SCALE GENOMIC DNA]</scope>
    <source>
        <strain evidence="6 7">CC-CFT640</strain>
    </source>
</reference>